<evidence type="ECO:0000313" key="4">
    <source>
        <dbReference type="Proteomes" id="UP001174136"/>
    </source>
</evidence>
<proteinExistence type="predicted"/>
<dbReference type="EMBL" id="JAOPHQ010005728">
    <property type="protein sequence ID" value="KAK0134184.1"/>
    <property type="molecule type" value="Genomic_DNA"/>
</dbReference>
<dbReference type="GO" id="GO:0008270">
    <property type="term" value="F:zinc ion binding"/>
    <property type="evidence" value="ECO:0007669"/>
    <property type="project" value="UniProtKB-KW"/>
</dbReference>
<keyword evidence="1" id="KW-0479">Metal-binding</keyword>
<evidence type="ECO:0000259" key="2">
    <source>
        <dbReference type="PROSITE" id="PS50966"/>
    </source>
</evidence>
<feature type="domain" description="SWIM-type" evidence="2">
    <location>
        <begin position="97"/>
        <end position="133"/>
    </location>
</feature>
<name>A0AA47M5Y8_MERPO</name>
<evidence type="ECO:0000256" key="1">
    <source>
        <dbReference type="PROSITE-ProRule" id="PRU00325"/>
    </source>
</evidence>
<organism evidence="3 4">
    <name type="scientific">Merluccius polli</name>
    <name type="common">Benguela hake</name>
    <name type="synonym">Merluccius cadenati</name>
    <dbReference type="NCBI Taxonomy" id="89951"/>
    <lineage>
        <taxon>Eukaryota</taxon>
        <taxon>Metazoa</taxon>
        <taxon>Chordata</taxon>
        <taxon>Craniata</taxon>
        <taxon>Vertebrata</taxon>
        <taxon>Euteleostomi</taxon>
        <taxon>Actinopterygii</taxon>
        <taxon>Neopterygii</taxon>
        <taxon>Teleostei</taxon>
        <taxon>Neoteleostei</taxon>
        <taxon>Acanthomorphata</taxon>
        <taxon>Zeiogadaria</taxon>
        <taxon>Gadariae</taxon>
        <taxon>Gadiformes</taxon>
        <taxon>Gadoidei</taxon>
        <taxon>Merlucciidae</taxon>
        <taxon>Merluccius</taxon>
    </lineage>
</organism>
<evidence type="ECO:0000313" key="3">
    <source>
        <dbReference type="EMBL" id="KAK0134184.1"/>
    </source>
</evidence>
<dbReference type="InterPro" id="IPR007527">
    <property type="entry name" value="Znf_SWIM"/>
</dbReference>
<reference evidence="3" key="1">
    <citation type="journal article" date="2023" name="Front. Mar. Sci.">
        <title>A new Merluccius polli reference genome to investigate the effects of global change in West African waters.</title>
        <authorList>
            <person name="Mateo J.L."/>
            <person name="Blanco-Fernandez C."/>
            <person name="Garcia-Vazquez E."/>
            <person name="Machado-Schiaffino G."/>
        </authorList>
    </citation>
    <scope>NUCLEOTIDE SEQUENCE</scope>
    <source>
        <strain evidence="3">C29</strain>
        <tissue evidence="3">Fin</tissue>
    </source>
</reference>
<sequence>MASQTHLSTEEKQRYMTKTSILGLDPYVLPNGILTPLLSAEHLPNICFGDIFIYLIHNPSPYSRESLKAFKSTEAYLYFQSGWVKHSQNHSVTPTHPWITVQEDGTVLMAHCTCKAGLGEVCSHAAALLYAVLAAAEKKRTGLHREALCLG</sequence>
<accession>A0AA47M5Y8</accession>
<dbReference type="PANTHER" id="PTHR47526">
    <property type="entry name" value="ATP-DEPENDENT DNA HELICASE"/>
    <property type="match status" value="1"/>
</dbReference>
<comment type="caution">
    <text evidence="3">The sequence shown here is derived from an EMBL/GenBank/DDBJ whole genome shotgun (WGS) entry which is preliminary data.</text>
</comment>
<dbReference type="AlphaFoldDB" id="A0AA47M5Y8"/>
<dbReference type="Pfam" id="PF04434">
    <property type="entry name" value="SWIM"/>
    <property type="match status" value="1"/>
</dbReference>
<keyword evidence="4" id="KW-1185">Reference proteome</keyword>
<dbReference type="PROSITE" id="PS50966">
    <property type="entry name" value="ZF_SWIM"/>
    <property type="match status" value="1"/>
</dbReference>
<dbReference type="PANTHER" id="PTHR47526:SF3">
    <property type="entry name" value="PHD-TYPE DOMAIN-CONTAINING PROTEIN"/>
    <property type="match status" value="1"/>
</dbReference>
<gene>
    <name evidence="3" type="ORF">N1851_030247</name>
</gene>
<keyword evidence="1" id="KW-0862">Zinc</keyword>
<dbReference type="Proteomes" id="UP001174136">
    <property type="component" value="Unassembled WGS sequence"/>
</dbReference>
<keyword evidence="1" id="KW-0863">Zinc-finger</keyword>
<protein>
    <recommendedName>
        <fullName evidence="2">SWIM-type domain-containing protein</fullName>
    </recommendedName>
</protein>